<proteinExistence type="predicted"/>
<protein>
    <submittedName>
        <fullName evidence="1">Uncharacterized protein</fullName>
    </submittedName>
</protein>
<evidence type="ECO:0000313" key="1">
    <source>
        <dbReference type="EMBL" id="EGZ22132.1"/>
    </source>
</evidence>
<name>G4ZCA4_PHYSP</name>
<dbReference type="InParanoid" id="G4ZCA4"/>
<dbReference type="KEGG" id="psoj:PHYSODRAFT_557886"/>
<dbReference type="EMBL" id="JH159153">
    <property type="protein sequence ID" value="EGZ22132.1"/>
    <property type="molecule type" value="Genomic_DNA"/>
</dbReference>
<dbReference type="OMA" id="YLFTLMF"/>
<dbReference type="GeneID" id="20663286"/>
<reference evidence="1 2" key="1">
    <citation type="journal article" date="2006" name="Science">
        <title>Phytophthora genome sequences uncover evolutionary origins and mechanisms of pathogenesis.</title>
        <authorList>
            <person name="Tyler B.M."/>
            <person name="Tripathy S."/>
            <person name="Zhang X."/>
            <person name="Dehal P."/>
            <person name="Jiang R.H."/>
            <person name="Aerts A."/>
            <person name="Arredondo F.D."/>
            <person name="Baxter L."/>
            <person name="Bensasson D."/>
            <person name="Beynon J.L."/>
            <person name="Chapman J."/>
            <person name="Damasceno C.M."/>
            <person name="Dorrance A.E."/>
            <person name="Dou D."/>
            <person name="Dickerman A.W."/>
            <person name="Dubchak I.L."/>
            <person name="Garbelotto M."/>
            <person name="Gijzen M."/>
            <person name="Gordon S.G."/>
            <person name="Govers F."/>
            <person name="Grunwald N.J."/>
            <person name="Huang W."/>
            <person name="Ivors K.L."/>
            <person name="Jones R.W."/>
            <person name="Kamoun S."/>
            <person name="Krampis K."/>
            <person name="Lamour K.H."/>
            <person name="Lee M.K."/>
            <person name="McDonald W.H."/>
            <person name="Medina M."/>
            <person name="Meijer H.J."/>
            <person name="Nordberg E.K."/>
            <person name="Maclean D.J."/>
            <person name="Ospina-Giraldo M.D."/>
            <person name="Morris P.F."/>
            <person name="Phuntumart V."/>
            <person name="Putnam N.H."/>
            <person name="Rash S."/>
            <person name="Rose J.K."/>
            <person name="Sakihama Y."/>
            <person name="Salamov A.A."/>
            <person name="Savidor A."/>
            <person name="Scheuring C.F."/>
            <person name="Smith B.M."/>
            <person name="Sobral B.W."/>
            <person name="Terry A."/>
            <person name="Torto-Alalibo T.A."/>
            <person name="Win J."/>
            <person name="Xu Z."/>
            <person name="Zhang H."/>
            <person name="Grigoriev I.V."/>
            <person name="Rokhsar D.S."/>
            <person name="Boore J.L."/>
        </authorList>
    </citation>
    <scope>NUCLEOTIDE SEQUENCE [LARGE SCALE GENOMIC DNA]</scope>
    <source>
        <strain evidence="1 2">P6497</strain>
    </source>
</reference>
<sequence length="318" mass="35445">MPRALRFQRRYSFLQNFPVYLTQCILQAVILNGQSTPDGSEPETSQPAGTLTSSSVRAKFDDIVKGIHLSWAQALNEYLSKQASSLTLEKLELSINPAALSSDADEDDIIYDWSRQQESAMWTLAQKLYYGADLPEMKENADASPAVYLFTLMFDVLMVDSEVPQFGTFQLSVFGAKLLAHLWDHTLRKLPYAFFADWSWLDDQSTKKKLPALAFCHLLASVLLWNGAIDRHSLTNRNIYTAAVQHILPKLHVDGKPVSQVPGSAESSPLPLSECQTTRIELRDLDTKFASILGLDGFFEVAEGIQTNLLARTNPASS</sequence>
<evidence type="ECO:0000313" key="2">
    <source>
        <dbReference type="Proteomes" id="UP000002640"/>
    </source>
</evidence>
<gene>
    <name evidence="1" type="ORF">PHYSODRAFT_557886</name>
</gene>
<keyword evidence="2" id="KW-1185">Reference proteome</keyword>
<dbReference type="Proteomes" id="UP000002640">
    <property type="component" value="Unassembled WGS sequence"/>
</dbReference>
<dbReference type="RefSeq" id="XP_009524849.1">
    <property type="nucleotide sequence ID" value="XM_009526554.1"/>
</dbReference>
<accession>G4ZCA4</accession>
<dbReference type="AlphaFoldDB" id="G4ZCA4"/>
<organism evidence="1 2">
    <name type="scientific">Phytophthora sojae (strain P6497)</name>
    <name type="common">Soybean stem and root rot agent</name>
    <name type="synonym">Phytophthora megasperma f. sp. glycines</name>
    <dbReference type="NCBI Taxonomy" id="1094619"/>
    <lineage>
        <taxon>Eukaryota</taxon>
        <taxon>Sar</taxon>
        <taxon>Stramenopiles</taxon>
        <taxon>Oomycota</taxon>
        <taxon>Peronosporomycetes</taxon>
        <taxon>Peronosporales</taxon>
        <taxon>Peronosporaceae</taxon>
        <taxon>Phytophthora</taxon>
    </lineage>
</organism>